<feature type="signal peptide" evidence="6">
    <location>
        <begin position="1"/>
        <end position="23"/>
    </location>
</feature>
<keyword evidence="3 6" id="KW-0732">Signal</keyword>
<dbReference type="InterPro" id="IPR057739">
    <property type="entry name" value="Glyco_hydro_29_N"/>
</dbReference>
<comment type="similarity">
    <text evidence="1">Belongs to the glycosyl hydrolase 29 family.</text>
</comment>
<dbReference type="RefSeq" id="WP_394470699.1">
    <property type="nucleotide sequence ID" value="NZ_JBIGHY010000003.1"/>
</dbReference>
<dbReference type="PANTHER" id="PTHR10030">
    <property type="entry name" value="ALPHA-L-FUCOSIDASE"/>
    <property type="match status" value="1"/>
</dbReference>
<dbReference type="InterPro" id="IPR017853">
    <property type="entry name" value="GH"/>
</dbReference>
<keyword evidence="4" id="KW-0378">Hydrolase</keyword>
<dbReference type="SMART" id="SM00812">
    <property type="entry name" value="Alpha_L_fucos"/>
    <property type="match status" value="1"/>
</dbReference>
<name>A0ABW7EMG4_9BURK</name>
<dbReference type="InterPro" id="IPR013780">
    <property type="entry name" value="Glyco_hydro_b"/>
</dbReference>
<evidence type="ECO:0000256" key="1">
    <source>
        <dbReference type="ARBA" id="ARBA00007951"/>
    </source>
</evidence>
<dbReference type="InterPro" id="IPR000933">
    <property type="entry name" value="Glyco_hydro_29"/>
</dbReference>
<sequence>MKRRQVLQQFSALMPAAALPAWAQQAPAATAAPRGAFQPSWDSLMKYQVPDWFRDAKFGIWAHWGPQCQPEFGDWYAREMYIEGSAKNRHHVATYGHPSVYGFKEVIRDWKAERWEPEELVGLYKRAGARYFMAMANHHDNFDLFASRHHAWNSTRIGPKQDIIKRWATAARAQGLPLGVSVHAAHAWTWYEPAQRADTQGPLAGVPYDGRLRKEDGRGQWWEGLDPQQLYAQDHAPSADAHDPKAIHRQWDWGEGASKPSEAYCRNFLARTLDLLDQHRPELVYFDDTALPLWPVSPVGLDIAAHLYNQHLDKTGRTQAVLFGKILDEQQRRAMVWDIERGQAQGIEPLPWQTDTCLGAWHYDKRVLERGQYKSAETVIRMLIDVVSKNGNLLLNVPVKGDGSIDAVERRVVEAIGVWMQGHGESIYGTRPWRVFGEGPAMDKQAPLTAQGFNEGKGAPLGAQDFRFVAKGDRLYASAFGLPADGRWLIRSLARGAHPPVQRVDLLGGAQALAFEQTAEGLVVKLPSGLAPSPAHVLRIA</sequence>
<keyword evidence="9" id="KW-1185">Reference proteome</keyword>
<gene>
    <name evidence="8" type="ORF">ACG02S_12050</name>
</gene>
<evidence type="ECO:0000313" key="8">
    <source>
        <dbReference type="EMBL" id="MFG6414629.1"/>
    </source>
</evidence>
<dbReference type="EC" id="3.2.1.51" evidence="2"/>
<evidence type="ECO:0000256" key="6">
    <source>
        <dbReference type="SAM" id="SignalP"/>
    </source>
</evidence>
<dbReference type="PANTHER" id="PTHR10030:SF37">
    <property type="entry name" value="ALPHA-L-FUCOSIDASE-RELATED"/>
    <property type="match status" value="1"/>
</dbReference>
<comment type="caution">
    <text evidence="8">The sequence shown here is derived from an EMBL/GenBank/DDBJ whole genome shotgun (WGS) entry which is preliminary data.</text>
</comment>
<evidence type="ECO:0000256" key="3">
    <source>
        <dbReference type="ARBA" id="ARBA00022729"/>
    </source>
</evidence>
<reference evidence="8 9" key="1">
    <citation type="submission" date="2024-09" db="EMBL/GenBank/DDBJ databases">
        <title>Novel species of the genus Pelomonas and Roseateles isolated from streams.</title>
        <authorList>
            <person name="Lu H."/>
        </authorList>
    </citation>
    <scope>NUCLEOTIDE SEQUENCE [LARGE SCALE GENOMIC DNA]</scope>
    <source>
        <strain evidence="8 9">DC23W</strain>
    </source>
</reference>
<keyword evidence="5" id="KW-0326">Glycosidase</keyword>
<dbReference type="SUPFAM" id="SSF51445">
    <property type="entry name" value="(Trans)glycosidases"/>
    <property type="match status" value="1"/>
</dbReference>
<dbReference type="Gene3D" id="2.60.40.1180">
    <property type="entry name" value="Golgi alpha-mannosidase II"/>
    <property type="match status" value="1"/>
</dbReference>
<proteinExistence type="inferred from homology"/>
<organism evidence="8 9">
    <name type="scientific">Pelomonas dachongensis</name>
    <dbReference type="NCBI Taxonomy" id="3299029"/>
    <lineage>
        <taxon>Bacteria</taxon>
        <taxon>Pseudomonadati</taxon>
        <taxon>Pseudomonadota</taxon>
        <taxon>Betaproteobacteria</taxon>
        <taxon>Burkholderiales</taxon>
        <taxon>Sphaerotilaceae</taxon>
        <taxon>Roseateles</taxon>
    </lineage>
</organism>
<evidence type="ECO:0000256" key="2">
    <source>
        <dbReference type="ARBA" id="ARBA00012662"/>
    </source>
</evidence>
<protein>
    <recommendedName>
        <fullName evidence="2">alpha-L-fucosidase</fullName>
        <ecNumber evidence="2">3.2.1.51</ecNumber>
    </recommendedName>
</protein>
<dbReference type="Proteomes" id="UP001606300">
    <property type="component" value="Unassembled WGS sequence"/>
</dbReference>
<dbReference type="Pfam" id="PF01120">
    <property type="entry name" value="Alpha_L_fucos"/>
    <property type="match status" value="1"/>
</dbReference>
<evidence type="ECO:0000256" key="5">
    <source>
        <dbReference type="ARBA" id="ARBA00023295"/>
    </source>
</evidence>
<feature type="chain" id="PRO_5045734176" description="alpha-L-fucosidase" evidence="6">
    <location>
        <begin position="24"/>
        <end position="541"/>
    </location>
</feature>
<feature type="domain" description="Glycoside hydrolase family 29 N-terminal" evidence="7">
    <location>
        <begin position="30"/>
        <end position="425"/>
    </location>
</feature>
<dbReference type="EMBL" id="JBIGHY010000003">
    <property type="protein sequence ID" value="MFG6414629.1"/>
    <property type="molecule type" value="Genomic_DNA"/>
</dbReference>
<evidence type="ECO:0000256" key="4">
    <source>
        <dbReference type="ARBA" id="ARBA00022801"/>
    </source>
</evidence>
<evidence type="ECO:0000313" key="9">
    <source>
        <dbReference type="Proteomes" id="UP001606300"/>
    </source>
</evidence>
<dbReference type="Gene3D" id="3.20.20.80">
    <property type="entry name" value="Glycosidases"/>
    <property type="match status" value="1"/>
</dbReference>
<evidence type="ECO:0000259" key="7">
    <source>
        <dbReference type="Pfam" id="PF01120"/>
    </source>
</evidence>
<accession>A0ABW7EMG4</accession>